<dbReference type="AlphaFoldDB" id="A0A1W1EHV0"/>
<sequence>MRKVFKLQDEKKKPERIIEAMKNEIRKYLKRERKKKLSDTSTMFWDFDCKFGKDKESSKVVEVKDLIKSLDIILEENWEECYVEILAKEVSKPIKEEIIIEEDSIE</sequence>
<protein>
    <submittedName>
        <fullName evidence="1">Uncharacterized protein</fullName>
    </submittedName>
</protein>
<dbReference type="InterPro" id="IPR046170">
    <property type="entry name" value="DUF6172"/>
</dbReference>
<gene>
    <name evidence="1" type="ORF">MNB_SV-15-1166</name>
</gene>
<proteinExistence type="predicted"/>
<dbReference type="Pfam" id="PF19669">
    <property type="entry name" value="DUF6172"/>
    <property type="match status" value="1"/>
</dbReference>
<name>A0A1W1EHV0_9ZZZZ</name>
<reference evidence="1" key="1">
    <citation type="submission" date="2016-10" db="EMBL/GenBank/DDBJ databases">
        <authorList>
            <person name="de Groot N.N."/>
        </authorList>
    </citation>
    <scope>NUCLEOTIDE SEQUENCE</scope>
</reference>
<accession>A0A1W1EHV0</accession>
<evidence type="ECO:0000313" key="1">
    <source>
        <dbReference type="EMBL" id="SHO80448.1"/>
    </source>
</evidence>
<dbReference type="EMBL" id="FRYL01000010">
    <property type="protein sequence ID" value="SHO80448.1"/>
    <property type="molecule type" value="Genomic_DNA"/>
</dbReference>
<organism evidence="1">
    <name type="scientific">hydrothermal vent metagenome</name>
    <dbReference type="NCBI Taxonomy" id="652676"/>
    <lineage>
        <taxon>unclassified sequences</taxon>
        <taxon>metagenomes</taxon>
        <taxon>ecological metagenomes</taxon>
    </lineage>
</organism>